<feature type="region of interest" description="Disordered" evidence="5">
    <location>
        <begin position="197"/>
        <end position="222"/>
    </location>
</feature>
<dbReference type="STRING" id="1230905.A0A1G4JCJ2"/>
<evidence type="ECO:0000256" key="1">
    <source>
        <dbReference type="ARBA" id="ARBA00004173"/>
    </source>
</evidence>
<dbReference type="PROSITE" id="PS51503">
    <property type="entry name" value="HIG1"/>
    <property type="match status" value="1"/>
</dbReference>
<name>A0A1G4JCJ2_9SACH</name>
<feature type="transmembrane region" description="Helical" evidence="6">
    <location>
        <begin position="20"/>
        <end position="38"/>
    </location>
</feature>
<dbReference type="Proteomes" id="UP000191024">
    <property type="component" value="Chromosome D"/>
</dbReference>
<evidence type="ECO:0000256" key="3">
    <source>
        <dbReference type="ARBA" id="ARBA00022989"/>
    </source>
</evidence>
<accession>A0A1G4JCJ2</accession>
<dbReference type="AlphaFoldDB" id="A0A1G4JCJ2"/>
<evidence type="ECO:0000256" key="2">
    <source>
        <dbReference type="ARBA" id="ARBA00022692"/>
    </source>
</evidence>
<dbReference type="Pfam" id="PF04588">
    <property type="entry name" value="HIG_1_N"/>
    <property type="match status" value="1"/>
</dbReference>
<protein>
    <submittedName>
        <fullName evidence="8">LAMI_0D07822g1_1</fullName>
    </submittedName>
</protein>
<dbReference type="PANTHER" id="PTHR28018">
    <property type="entry name" value="RESPIRATORY SUPERCOMPLEX FACTOR 2, MITOCHONDRIAL"/>
    <property type="match status" value="1"/>
</dbReference>
<evidence type="ECO:0000313" key="8">
    <source>
        <dbReference type="EMBL" id="SCU87873.1"/>
    </source>
</evidence>
<keyword evidence="2 6" id="KW-0812">Transmembrane</keyword>
<keyword evidence="9" id="KW-1185">Reference proteome</keyword>
<dbReference type="InterPro" id="IPR040153">
    <property type="entry name" value="Rcf2"/>
</dbReference>
<keyword evidence="4 6" id="KW-0472">Membrane</keyword>
<reference evidence="8 9" key="1">
    <citation type="submission" date="2016-03" db="EMBL/GenBank/DDBJ databases">
        <authorList>
            <person name="Devillers H."/>
        </authorList>
    </citation>
    <scope>NUCLEOTIDE SEQUENCE [LARGE SCALE GENOMIC DNA]</scope>
    <source>
        <strain evidence="8">CBS 11717</strain>
    </source>
</reference>
<evidence type="ECO:0000256" key="4">
    <source>
        <dbReference type="ARBA" id="ARBA00023136"/>
    </source>
</evidence>
<evidence type="ECO:0000313" key="9">
    <source>
        <dbReference type="Proteomes" id="UP000191024"/>
    </source>
</evidence>
<dbReference type="GO" id="GO:0033617">
    <property type="term" value="P:mitochondrial respiratory chain complex IV assembly"/>
    <property type="evidence" value="ECO:0007669"/>
    <property type="project" value="TreeGrafter"/>
</dbReference>
<evidence type="ECO:0000256" key="6">
    <source>
        <dbReference type="SAM" id="Phobius"/>
    </source>
</evidence>
<keyword evidence="3 6" id="KW-1133">Transmembrane helix</keyword>
<gene>
    <name evidence="8" type="ORF">LAMI_0D07822G</name>
</gene>
<dbReference type="InterPro" id="IPR007667">
    <property type="entry name" value="Hypoxia_induced_domain"/>
</dbReference>
<dbReference type="OrthoDB" id="1915122at2759"/>
<comment type="subcellular location">
    <subcellularLocation>
        <location evidence="1">Mitochondrion</location>
    </subcellularLocation>
</comment>
<feature type="compositionally biased region" description="Basic and acidic residues" evidence="5">
    <location>
        <begin position="209"/>
        <end position="222"/>
    </location>
</feature>
<proteinExistence type="predicted"/>
<feature type="domain" description="HIG1" evidence="7">
    <location>
        <begin position="89"/>
        <end position="180"/>
    </location>
</feature>
<dbReference type="PANTHER" id="PTHR28018:SF3">
    <property type="entry name" value="RESPIRATORY SUPERCOMPLEX FACTOR 2, MITOCHONDRIAL"/>
    <property type="match status" value="1"/>
</dbReference>
<sequence length="222" mass="25256">MKILTEEEIETHYHHTLTGGIKGAAAGIIISGLLFKFAPMRFPKFNPAKMPWSMKTAIFITPPTLLMSICAEEASTNFDNMMYGAGSSSVDAIEEHKRWKNLSLQQKVVEGLSNNKYKVIVAAWAASMWGSWKFVDRDPIMTKTQKAVQARMYAQSITVLLLLGSIGLSMYEEKLHPDARKLERAHRWEKILKQAEEEEARIEQSGSRSNEDRVKSKIFKYE</sequence>
<organism evidence="8 9">
    <name type="scientific">Lachancea mirantina</name>
    <dbReference type="NCBI Taxonomy" id="1230905"/>
    <lineage>
        <taxon>Eukaryota</taxon>
        <taxon>Fungi</taxon>
        <taxon>Dikarya</taxon>
        <taxon>Ascomycota</taxon>
        <taxon>Saccharomycotina</taxon>
        <taxon>Saccharomycetes</taxon>
        <taxon>Saccharomycetales</taxon>
        <taxon>Saccharomycetaceae</taxon>
        <taxon>Lachancea</taxon>
    </lineage>
</organism>
<evidence type="ECO:0000259" key="7">
    <source>
        <dbReference type="PROSITE" id="PS51503"/>
    </source>
</evidence>
<evidence type="ECO:0000256" key="5">
    <source>
        <dbReference type="SAM" id="MobiDB-lite"/>
    </source>
</evidence>
<dbReference type="EMBL" id="LT598463">
    <property type="protein sequence ID" value="SCU87873.1"/>
    <property type="molecule type" value="Genomic_DNA"/>
</dbReference>
<dbReference type="GO" id="GO:0005739">
    <property type="term" value="C:mitochondrion"/>
    <property type="evidence" value="ECO:0007669"/>
    <property type="project" value="UniProtKB-SubCell"/>
</dbReference>